<comment type="caution">
    <text evidence="1">The sequence shown here is derived from an EMBL/GenBank/DDBJ whole genome shotgun (WGS) entry which is preliminary data.</text>
</comment>
<sequence>MAWKILKKTLGAKDSWREAKNRKQGTRATSRILRATAQVTGSITKVPRSDLCDRTAHTCKRTYAWKLRKADFLLTVRPQGYRMQLH</sequence>
<protein>
    <submittedName>
        <fullName evidence="1">Uncharacterized protein</fullName>
    </submittedName>
</protein>
<reference evidence="1 2" key="1">
    <citation type="journal article" date="2023" name="Plants (Basel)">
        <title>Bridging the Gap: Combining Genomics and Transcriptomics Approaches to Understand Stylosanthes scabra, an Orphan Legume from the Brazilian Caatinga.</title>
        <authorList>
            <person name="Ferreira-Neto J.R.C."/>
            <person name="da Silva M.D."/>
            <person name="Binneck E."/>
            <person name="de Melo N.F."/>
            <person name="da Silva R.H."/>
            <person name="de Melo A.L.T.M."/>
            <person name="Pandolfi V."/>
            <person name="Bustamante F.O."/>
            <person name="Brasileiro-Vidal A.C."/>
            <person name="Benko-Iseppon A.M."/>
        </authorList>
    </citation>
    <scope>NUCLEOTIDE SEQUENCE [LARGE SCALE GENOMIC DNA]</scope>
    <source>
        <tissue evidence="1">Leaves</tissue>
    </source>
</reference>
<gene>
    <name evidence="1" type="ORF">PIB30_098247</name>
</gene>
<feature type="non-terminal residue" evidence="1">
    <location>
        <position position="86"/>
    </location>
</feature>
<accession>A0ABU6SWT0</accession>
<dbReference type="EMBL" id="JASCZI010062907">
    <property type="protein sequence ID" value="MED6140919.1"/>
    <property type="molecule type" value="Genomic_DNA"/>
</dbReference>
<name>A0ABU6SWT0_9FABA</name>
<evidence type="ECO:0000313" key="2">
    <source>
        <dbReference type="Proteomes" id="UP001341840"/>
    </source>
</evidence>
<proteinExistence type="predicted"/>
<organism evidence="1 2">
    <name type="scientific">Stylosanthes scabra</name>
    <dbReference type="NCBI Taxonomy" id="79078"/>
    <lineage>
        <taxon>Eukaryota</taxon>
        <taxon>Viridiplantae</taxon>
        <taxon>Streptophyta</taxon>
        <taxon>Embryophyta</taxon>
        <taxon>Tracheophyta</taxon>
        <taxon>Spermatophyta</taxon>
        <taxon>Magnoliopsida</taxon>
        <taxon>eudicotyledons</taxon>
        <taxon>Gunneridae</taxon>
        <taxon>Pentapetalae</taxon>
        <taxon>rosids</taxon>
        <taxon>fabids</taxon>
        <taxon>Fabales</taxon>
        <taxon>Fabaceae</taxon>
        <taxon>Papilionoideae</taxon>
        <taxon>50 kb inversion clade</taxon>
        <taxon>dalbergioids sensu lato</taxon>
        <taxon>Dalbergieae</taxon>
        <taxon>Pterocarpus clade</taxon>
        <taxon>Stylosanthes</taxon>
    </lineage>
</organism>
<keyword evidence="2" id="KW-1185">Reference proteome</keyword>
<evidence type="ECO:0000313" key="1">
    <source>
        <dbReference type="EMBL" id="MED6140919.1"/>
    </source>
</evidence>
<dbReference type="Proteomes" id="UP001341840">
    <property type="component" value="Unassembled WGS sequence"/>
</dbReference>